<feature type="region of interest" description="Disordered" evidence="1">
    <location>
        <begin position="134"/>
        <end position="157"/>
    </location>
</feature>
<evidence type="ECO:0008006" key="4">
    <source>
        <dbReference type="Google" id="ProtNLM"/>
    </source>
</evidence>
<gene>
    <name evidence="2" type="ORF">SEA_C3PO_19</name>
</gene>
<name>A0A2H4P8A1_9CAUD</name>
<sequence length="157" mass="17555">MEGFSYASVDDVAALVKGGLNDARKTMLEAKLISLSAQLSGWFPGLRQRWIDEPEDSDLKALVRSMVMEAGRKFINNPDGMSSETIGVFAYSRFDTEDPSREPFSKRDLEALEALLEEETDRQVGSFPVRSSMSMYPAAPMPGPGVYSNSHRRWGRR</sequence>
<evidence type="ECO:0000313" key="2">
    <source>
        <dbReference type="EMBL" id="ATW58448.1"/>
    </source>
</evidence>
<protein>
    <recommendedName>
        <fullName evidence="4">Head-to-tail adaptor</fullName>
    </recommendedName>
</protein>
<proteinExistence type="predicted"/>
<keyword evidence="3" id="KW-1185">Reference proteome</keyword>
<dbReference type="Proteomes" id="UP000241822">
    <property type="component" value="Segment"/>
</dbReference>
<dbReference type="EMBL" id="MG198776">
    <property type="protein sequence ID" value="ATW58448.1"/>
    <property type="molecule type" value="Genomic_DNA"/>
</dbReference>
<organism evidence="2 3">
    <name type="scientific">Corynebacterium phage C3PO</name>
    <dbReference type="NCBI Taxonomy" id="2047868"/>
    <lineage>
        <taxon>Viruses</taxon>
        <taxon>Duplodnaviria</taxon>
        <taxon>Heunggongvirae</taxon>
        <taxon>Uroviricota</taxon>
        <taxon>Caudoviricetes</taxon>
        <taxon>Zierdtviridae</taxon>
        <taxon>Toshachvirinae</taxon>
        <taxon>Ceetrepovirus</taxon>
        <taxon>Ceetrepovirus C3PO</taxon>
        <taxon>Corynebacterium virus C3PO</taxon>
    </lineage>
</organism>
<evidence type="ECO:0000256" key="1">
    <source>
        <dbReference type="SAM" id="MobiDB-lite"/>
    </source>
</evidence>
<accession>A0A2H4P8A1</accession>
<evidence type="ECO:0000313" key="3">
    <source>
        <dbReference type="Proteomes" id="UP000241822"/>
    </source>
</evidence>
<reference evidence="2 3" key="1">
    <citation type="submission" date="2017-10" db="EMBL/GenBank/DDBJ databases">
        <authorList>
            <person name="Almansoob K.M."/>
            <person name="Barra A."/>
            <person name="Canlas S.M."/>
            <person name="Chawla N."/>
            <person name="Johnson B.N."/>
            <person name="Kuhl M.D."/>
            <person name="Lin J.Y."/>
            <person name="Patel D.V."/>
            <person name="Reddy A.G."/>
            <person name="Sobol L."/>
            <person name="Solorzano-Papili D."/>
            <person name="Monti D.L."/>
            <person name="Stoner T.H."/>
            <person name="Garlena R.A."/>
            <person name="Russell D.A."/>
            <person name="Pope W.H."/>
            <person name="Jacobs-Sera D."/>
            <person name="Hatfull G.F."/>
        </authorList>
    </citation>
    <scope>NUCLEOTIDE SEQUENCE [LARGE SCALE GENOMIC DNA]</scope>
</reference>
<dbReference type="OrthoDB" id="31051at10239"/>